<sequence>MVSESVHLFMFVIFLCFLNYVRCETCPFGGIRRRCPRAPEQVSTFATCTSTTTTATLAYKAFMATMNGGDGRGHGQSFGGGLPLGEFNKQIPPDWRPGIPNYPIKLYFERFKLWYRVTESAEAQLGVLVAGRLQGVPQKITLRLRLPRPVAAGGGFDIGDEALIRLSQAQLIDTAAGTIVQEYIPSGLQRFCLAWRSIYGLQDQDKTTVALDSFYEFRRGQLPLAEYAQEFDHRYESEEDEAGLPSNDA</sequence>
<organism evidence="2 3">
    <name type="scientific">Polarella glacialis</name>
    <name type="common">Dinoflagellate</name>
    <dbReference type="NCBI Taxonomy" id="89957"/>
    <lineage>
        <taxon>Eukaryota</taxon>
        <taxon>Sar</taxon>
        <taxon>Alveolata</taxon>
        <taxon>Dinophyceae</taxon>
        <taxon>Suessiales</taxon>
        <taxon>Suessiaceae</taxon>
        <taxon>Polarella</taxon>
    </lineage>
</organism>
<reference evidence="2" key="1">
    <citation type="submission" date="2021-02" db="EMBL/GenBank/DDBJ databases">
        <authorList>
            <person name="Dougan E. K."/>
            <person name="Rhodes N."/>
            <person name="Thang M."/>
            <person name="Chan C."/>
        </authorList>
    </citation>
    <scope>NUCLEOTIDE SEQUENCE</scope>
</reference>
<evidence type="ECO:0000313" key="2">
    <source>
        <dbReference type="EMBL" id="CAE8631127.1"/>
    </source>
</evidence>
<dbReference type="EMBL" id="CAJNNV010030046">
    <property type="protein sequence ID" value="CAE8631127.1"/>
    <property type="molecule type" value="Genomic_DNA"/>
</dbReference>
<keyword evidence="3" id="KW-1185">Reference proteome</keyword>
<proteinExistence type="predicted"/>
<name>A0A813H0C9_POLGL</name>
<dbReference type="Proteomes" id="UP000654075">
    <property type="component" value="Unassembled WGS sequence"/>
</dbReference>
<protein>
    <submittedName>
        <fullName evidence="2">Uncharacterized protein</fullName>
    </submittedName>
</protein>
<keyword evidence="1" id="KW-0732">Signal</keyword>
<accession>A0A813H0C9</accession>
<gene>
    <name evidence="2" type="ORF">PGLA1383_LOCUS47265</name>
</gene>
<dbReference type="AlphaFoldDB" id="A0A813H0C9"/>
<evidence type="ECO:0000313" key="3">
    <source>
        <dbReference type="Proteomes" id="UP000654075"/>
    </source>
</evidence>
<feature type="signal peptide" evidence="1">
    <location>
        <begin position="1"/>
        <end position="23"/>
    </location>
</feature>
<comment type="caution">
    <text evidence="2">The sequence shown here is derived from an EMBL/GenBank/DDBJ whole genome shotgun (WGS) entry which is preliminary data.</text>
</comment>
<feature type="chain" id="PRO_5032744495" evidence="1">
    <location>
        <begin position="24"/>
        <end position="249"/>
    </location>
</feature>
<evidence type="ECO:0000256" key="1">
    <source>
        <dbReference type="SAM" id="SignalP"/>
    </source>
</evidence>